<name>A0A2H4VSC1_9EURY</name>
<feature type="transmembrane region" description="Helical" evidence="13">
    <location>
        <begin position="160"/>
        <end position="177"/>
    </location>
</feature>
<dbReference type="GO" id="GO:0016020">
    <property type="term" value="C:membrane"/>
    <property type="evidence" value="ECO:0007669"/>
    <property type="project" value="UniProtKB-SubCell"/>
</dbReference>
<sequence length="213" mass="24612">MVEYLPSILIPTNRLETLTDGLFAIAMTILVVTIQIPIGPIHTADLFVQTTSEIIPKFAVYFLSFLLLAVFWVDHHMFYLVKKINFTLLWINIFWLMFIALLPLSTSIIAQFPQHQLAQLIFDFNLLFIGLFFYLIWRYSVANELISKKVEPYYPYIKKSLLIMPIVISGAITTSFISPRWSMVVLFLIPVLFVVGRKIWSSTAVKKKTTTLK</sequence>
<evidence type="ECO:0000256" key="4">
    <source>
        <dbReference type="ARBA" id="ARBA00022538"/>
    </source>
</evidence>
<feature type="transmembrane region" description="Helical" evidence="13">
    <location>
        <begin position="183"/>
        <end position="200"/>
    </location>
</feature>
<dbReference type="RefSeq" id="WP_100909502.1">
    <property type="nucleotide sequence ID" value="NZ_CP017768.1"/>
</dbReference>
<evidence type="ECO:0000256" key="12">
    <source>
        <dbReference type="ARBA" id="ARBA00034430"/>
    </source>
</evidence>
<dbReference type="PANTHER" id="PTHR31462">
    <property type="entry name" value="ENDOSOMAL/LYSOSOMAL POTASSIUM CHANNEL TMEM175"/>
    <property type="match status" value="1"/>
</dbReference>
<keyword evidence="5 13" id="KW-0812">Transmembrane</keyword>
<feature type="transmembrane region" description="Helical" evidence="13">
    <location>
        <begin position="21"/>
        <end position="38"/>
    </location>
</feature>
<keyword evidence="10 13" id="KW-0472">Membrane</keyword>
<organism evidence="14 15">
    <name type="scientific">Methanobacterium subterraneum</name>
    <dbReference type="NCBI Taxonomy" id="59277"/>
    <lineage>
        <taxon>Archaea</taxon>
        <taxon>Methanobacteriati</taxon>
        <taxon>Methanobacteriota</taxon>
        <taxon>Methanomada group</taxon>
        <taxon>Methanobacteria</taxon>
        <taxon>Methanobacteriales</taxon>
        <taxon>Methanobacteriaceae</taxon>
        <taxon>Methanobacterium</taxon>
    </lineage>
</organism>
<keyword evidence="3" id="KW-0813">Transport</keyword>
<comment type="subcellular location">
    <subcellularLocation>
        <location evidence="1">Membrane</location>
        <topology evidence="1">Multi-pass membrane protein</topology>
    </subcellularLocation>
</comment>
<evidence type="ECO:0000256" key="7">
    <source>
        <dbReference type="ARBA" id="ARBA00022958"/>
    </source>
</evidence>
<dbReference type="KEGG" id="msub:BK009_09740"/>
<keyword evidence="9" id="KW-0406">Ion transport</keyword>
<dbReference type="PANTHER" id="PTHR31462:SF5">
    <property type="entry name" value="ENDOSOMAL_LYSOSOMAL PROTON CHANNEL TMEM175"/>
    <property type="match status" value="1"/>
</dbReference>
<reference evidence="14 15" key="1">
    <citation type="submission" date="2016-10" db="EMBL/GenBank/DDBJ databases">
        <title>Comparative genomics between deep and shallow subseafloor isolates.</title>
        <authorList>
            <person name="Ishii S."/>
            <person name="Miller J.R."/>
            <person name="Sutton G."/>
            <person name="Suzuki S."/>
            <person name="Methe B."/>
            <person name="Inagaki F."/>
            <person name="Imachi H."/>
        </authorList>
    </citation>
    <scope>NUCLEOTIDE SEQUENCE [LARGE SCALE GENOMIC DNA]</scope>
    <source>
        <strain evidence="14 15">A8p</strain>
    </source>
</reference>
<evidence type="ECO:0000313" key="14">
    <source>
        <dbReference type="EMBL" id="AUB60930.1"/>
    </source>
</evidence>
<gene>
    <name evidence="14" type="ORF">BK009_09740</name>
</gene>
<evidence type="ECO:0000256" key="6">
    <source>
        <dbReference type="ARBA" id="ARBA00022826"/>
    </source>
</evidence>
<protein>
    <recommendedName>
        <fullName evidence="16">DUF1211 domain-containing protein</fullName>
    </recommendedName>
</protein>
<feature type="transmembrane region" description="Helical" evidence="13">
    <location>
        <begin position="116"/>
        <end position="139"/>
    </location>
</feature>
<proteinExistence type="inferred from homology"/>
<feature type="transmembrane region" description="Helical" evidence="13">
    <location>
        <begin position="88"/>
        <end position="110"/>
    </location>
</feature>
<dbReference type="GeneID" id="35126776"/>
<comment type="catalytic activity">
    <reaction evidence="12">
        <text>K(+)(in) = K(+)(out)</text>
        <dbReference type="Rhea" id="RHEA:29463"/>
        <dbReference type="ChEBI" id="CHEBI:29103"/>
    </reaction>
</comment>
<keyword evidence="11" id="KW-0407">Ion channel</keyword>
<evidence type="ECO:0000256" key="9">
    <source>
        <dbReference type="ARBA" id="ARBA00023065"/>
    </source>
</evidence>
<dbReference type="InterPro" id="IPR010617">
    <property type="entry name" value="TMEM175-like"/>
</dbReference>
<accession>A0A2H4VSC1</accession>
<keyword evidence="4" id="KW-0633">Potassium transport</keyword>
<evidence type="ECO:0000256" key="13">
    <source>
        <dbReference type="SAM" id="Phobius"/>
    </source>
</evidence>
<dbReference type="GO" id="GO:0005267">
    <property type="term" value="F:potassium channel activity"/>
    <property type="evidence" value="ECO:0007669"/>
    <property type="project" value="UniProtKB-KW"/>
</dbReference>
<evidence type="ECO:0000256" key="2">
    <source>
        <dbReference type="ARBA" id="ARBA00006920"/>
    </source>
</evidence>
<dbReference type="EMBL" id="CP017768">
    <property type="protein sequence ID" value="AUB60930.1"/>
    <property type="molecule type" value="Genomic_DNA"/>
</dbReference>
<feature type="transmembrane region" description="Helical" evidence="13">
    <location>
        <begin position="58"/>
        <end position="81"/>
    </location>
</feature>
<evidence type="ECO:0000256" key="5">
    <source>
        <dbReference type="ARBA" id="ARBA00022692"/>
    </source>
</evidence>
<dbReference type="Proteomes" id="UP000232631">
    <property type="component" value="Chromosome"/>
</dbReference>
<evidence type="ECO:0000256" key="10">
    <source>
        <dbReference type="ARBA" id="ARBA00023136"/>
    </source>
</evidence>
<evidence type="ECO:0000256" key="1">
    <source>
        <dbReference type="ARBA" id="ARBA00004141"/>
    </source>
</evidence>
<evidence type="ECO:0008006" key="16">
    <source>
        <dbReference type="Google" id="ProtNLM"/>
    </source>
</evidence>
<evidence type="ECO:0000256" key="11">
    <source>
        <dbReference type="ARBA" id="ARBA00023303"/>
    </source>
</evidence>
<dbReference type="AlphaFoldDB" id="A0A2H4VSC1"/>
<evidence type="ECO:0000256" key="8">
    <source>
        <dbReference type="ARBA" id="ARBA00022989"/>
    </source>
</evidence>
<dbReference type="Pfam" id="PF06736">
    <property type="entry name" value="TMEM175"/>
    <property type="match status" value="1"/>
</dbReference>
<evidence type="ECO:0000313" key="15">
    <source>
        <dbReference type="Proteomes" id="UP000232631"/>
    </source>
</evidence>
<evidence type="ECO:0000256" key="3">
    <source>
        <dbReference type="ARBA" id="ARBA00022448"/>
    </source>
</evidence>
<keyword evidence="7" id="KW-0630">Potassium</keyword>
<comment type="similarity">
    <text evidence="2">Belongs to the TMEM175 family.</text>
</comment>
<keyword evidence="6" id="KW-0631">Potassium channel</keyword>
<dbReference type="GO" id="GO:0015252">
    <property type="term" value="F:proton channel activity"/>
    <property type="evidence" value="ECO:0007669"/>
    <property type="project" value="InterPro"/>
</dbReference>
<keyword evidence="15" id="KW-1185">Reference proteome</keyword>
<keyword evidence="8 13" id="KW-1133">Transmembrane helix</keyword>